<evidence type="ECO:0000259" key="4">
    <source>
        <dbReference type="PROSITE" id="PS51118"/>
    </source>
</evidence>
<dbReference type="Pfam" id="PF01638">
    <property type="entry name" value="HxlR"/>
    <property type="match status" value="1"/>
</dbReference>
<protein>
    <submittedName>
        <fullName evidence="5">Putative HxlR family transcriptional regulator</fullName>
    </submittedName>
</protein>
<dbReference type="PANTHER" id="PTHR33204:SF37">
    <property type="entry name" value="HTH-TYPE TRANSCRIPTIONAL REGULATOR YODB"/>
    <property type="match status" value="1"/>
</dbReference>
<dbReference type="InterPro" id="IPR002577">
    <property type="entry name" value="HTH_HxlR"/>
</dbReference>
<dbReference type="SUPFAM" id="SSF46785">
    <property type="entry name" value="Winged helix' DNA-binding domain"/>
    <property type="match status" value="1"/>
</dbReference>
<dbReference type="PANTHER" id="PTHR33204">
    <property type="entry name" value="TRANSCRIPTIONAL REGULATOR, MARR FAMILY"/>
    <property type="match status" value="1"/>
</dbReference>
<evidence type="ECO:0000256" key="3">
    <source>
        <dbReference type="ARBA" id="ARBA00023163"/>
    </source>
</evidence>
<evidence type="ECO:0000256" key="2">
    <source>
        <dbReference type="ARBA" id="ARBA00023125"/>
    </source>
</evidence>
<dbReference type="Gene3D" id="1.10.10.10">
    <property type="entry name" value="Winged helix-like DNA-binding domain superfamily/Winged helix DNA-binding domain"/>
    <property type="match status" value="1"/>
</dbReference>
<comment type="caution">
    <text evidence="5">The sequence shown here is derived from an EMBL/GenBank/DDBJ whole genome shotgun (WGS) entry which is preliminary data.</text>
</comment>
<dbReference type="AlphaFoldDB" id="M0QLX8"/>
<accession>M0QLX8</accession>
<evidence type="ECO:0000313" key="6">
    <source>
        <dbReference type="Proteomes" id="UP000011666"/>
    </source>
</evidence>
<reference evidence="5 6" key="1">
    <citation type="submission" date="2013-01" db="EMBL/GenBank/DDBJ databases">
        <title>Whole genome shotgun sequence of Gordonia soli NBRC 108243.</title>
        <authorList>
            <person name="Isaki-Nakamura S."/>
            <person name="Hosoyama A."/>
            <person name="Tsuchikane K."/>
            <person name="Ando Y."/>
            <person name="Baba S."/>
            <person name="Ohji S."/>
            <person name="Hamada M."/>
            <person name="Tamura T."/>
            <person name="Yamazoe A."/>
            <person name="Yamazaki S."/>
            <person name="Fujita N."/>
        </authorList>
    </citation>
    <scope>NUCLEOTIDE SEQUENCE [LARGE SCALE GENOMIC DNA]</scope>
    <source>
        <strain evidence="5 6">NBRC 108243</strain>
    </source>
</reference>
<gene>
    <name evidence="5" type="ORF">GS4_15_00310</name>
</gene>
<organism evidence="5 6">
    <name type="scientific">Gordonia soli NBRC 108243</name>
    <dbReference type="NCBI Taxonomy" id="1223545"/>
    <lineage>
        <taxon>Bacteria</taxon>
        <taxon>Bacillati</taxon>
        <taxon>Actinomycetota</taxon>
        <taxon>Actinomycetes</taxon>
        <taxon>Mycobacteriales</taxon>
        <taxon>Gordoniaceae</taxon>
        <taxon>Gordonia</taxon>
    </lineage>
</organism>
<keyword evidence="3" id="KW-0804">Transcription</keyword>
<proteinExistence type="predicted"/>
<dbReference type="OrthoDB" id="370168at2"/>
<dbReference type="EMBL" id="BANX01000015">
    <property type="protein sequence ID" value="GAC68382.1"/>
    <property type="molecule type" value="Genomic_DNA"/>
</dbReference>
<dbReference type="RefSeq" id="WP_007620496.1">
    <property type="nucleotide sequence ID" value="NZ_BANX01000015.1"/>
</dbReference>
<dbReference type="STRING" id="1223545.GS4_15_00310"/>
<name>M0QLX8_9ACTN</name>
<feature type="domain" description="HTH hxlR-type" evidence="4">
    <location>
        <begin position="22"/>
        <end position="122"/>
    </location>
</feature>
<dbReference type="InterPro" id="IPR036388">
    <property type="entry name" value="WH-like_DNA-bd_sf"/>
</dbReference>
<dbReference type="InterPro" id="IPR036390">
    <property type="entry name" value="WH_DNA-bd_sf"/>
</dbReference>
<evidence type="ECO:0000313" key="5">
    <source>
        <dbReference type="EMBL" id="GAC68382.1"/>
    </source>
</evidence>
<keyword evidence="2" id="KW-0238">DNA-binding</keyword>
<dbReference type="Proteomes" id="UP000011666">
    <property type="component" value="Unassembled WGS sequence"/>
</dbReference>
<evidence type="ECO:0000256" key="1">
    <source>
        <dbReference type="ARBA" id="ARBA00023015"/>
    </source>
</evidence>
<sequence length="122" mass="13820">MTTQERTRSTPGHSEVTDPALCPTRRLLDHLGTRWTALVVKILAAWPQPEMRYSDLRRSTVGISAKMLAQTLREMEQAGLVHRRVEPTTPPRVHYSLTSKGRSLEELLVTVRSWAQENMATA</sequence>
<dbReference type="eggNOG" id="COG1733">
    <property type="taxonomic scope" value="Bacteria"/>
</dbReference>
<dbReference type="PROSITE" id="PS51118">
    <property type="entry name" value="HTH_HXLR"/>
    <property type="match status" value="1"/>
</dbReference>
<dbReference type="GO" id="GO:0003677">
    <property type="term" value="F:DNA binding"/>
    <property type="evidence" value="ECO:0007669"/>
    <property type="project" value="UniProtKB-KW"/>
</dbReference>
<keyword evidence="1" id="KW-0805">Transcription regulation</keyword>
<keyword evidence="6" id="KW-1185">Reference proteome</keyword>